<dbReference type="SUPFAM" id="SSF46689">
    <property type="entry name" value="Homeodomain-like"/>
    <property type="match status" value="1"/>
</dbReference>
<sequence>MPEKPKSRESILDTASKLFFMQGYHGTGLNQIIKESHCPKGSLYYYFPEGKEELAMECINRTKHFVSERWKELFIAVKDPSEAIQTFIESMASDAKESNFESFMPFSFWMAVETSAISNLLRETCKSVFNEWQSIISERLQQEGIDIDRADETAMIILSSIEGSLIHAQTLKDTKPILMASKYVTILLNNVLVKR</sequence>
<name>W7YJ83_9BACL</name>
<accession>W7YJ83</accession>
<dbReference type="PANTHER" id="PTHR47506:SF3">
    <property type="entry name" value="HTH-TYPE TRANSCRIPTIONAL REGULATOR LMRA"/>
    <property type="match status" value="1"/>
</dbReference>
<dbReference type="Proteomes" id="UP000019364">
    <property type="component" value="Unassembled WGS sequence"/>
</dbReference>
<protein>
    <submittedName>
        <fullName evidence="6">Transcriptional regulator</fullName>
    </submittedName>
</protein>
<evidence type="ECO:0000259" key="5">
    <source>
        <dbReference type="PROSITE" id="PS50977"/>
    </source>
</evidence>
<evidence type="ECO:0000313" key="7">
    <source>
        <dbReference type="Proteomes" id="UP000019364"/>
    </source>
</evidence>
<keyword evidence="1" id="KW-0805">Transcription regulation</keyword>
<dbReference type="OrthoDB" id="9810023at2"/>
<dbReference type="SUPFAM" id="SSF48498">
    <property type="entry name" value="Tetracyclin repressor-like, C-terminal domain"/>
    <property type="match status" value="1"/>
</dbReference>
<reference evidence="6 7" key="1">
    <citation type="journal article" date="2014" name="Genome Announc.">
        <title>Draft Genome Sequence of Paenibacillus pini JCM 16418T, Isolated from the Rhizosphere of Pine Tree.</title>
        <authorList>
            <person name="Yuki M."/>
            <person name="Oshima K."/>
            <person name="Suda W."/>
            <person name="Oshida Y."/>
            <person name="Kitamura K."/>
            <person name="Iida Y."/>
            <person name="Hattori M."/>
            <person name="Ohkuma M."/>
        </authorList>
    </citation>
    <scope>NUCLEOTIDE SEQUENCE [LARGE SCALE GENOMIC DNA]</scope>
    <source>
        <strain evidence="6 7">JCM 16418</strain>
    </source>
</reference>
<dbReference type="PANTHER" id="PTHR47506">
    <property type="entry name" value="TRANSCRIPTIONAL REGULATORY PROTEIN"/>
    <property type="match status" value="1"/>
</dbReference>
<organism evidence="6 7">
    <name type="scientific">Paenibacillus pini JCM 16418</name>
    <dbReference type="NCBI Taxonomy" id="1236976"/>
    <lineage>
        <taxon>Bacteria</taxon>
        <taxon>Bacillati</taxon>
        <taxon>Bacillota</taxon>
        <taxon>Bacilli</taxon>
        <taxon>Bacillales</taxon>
        <taxon>Paenibacillaceae</taxon>
        <taxon>Paenibacillus</taxon>
    </lineage>
</organism>
<evidence type="ECO:0000256" key="2">
    <source>
        <dbReference type="ARBA" id="ARBA00023125"/>
    </source>
</evidence>
<dbReference type="eggNOG" id="COG1309">
    <property type="taxonomic scope" value="Bacteria"/>
</dbReference>
<keyword evidence="2 4" id="KW-0238">DNA-binding</keyword>
<dbReference type="InterPro" id="IPR036271">
    <property type="entry name" value="Tet_transcr_reg_TetR-rel_C_sf"/>
</dbReference>
<dbReference type="GO" id="GO:0003677">
    <property type="term" value="F:DNA binding"/>
    <property type="evidence" value="ECO:0007669"/>
    <property type="project" value="UniProtKB-UniRule"/>
</dbReference>
<keyword evidence="7" id="KW-1185">Reference proteome</keyword>
<dbReference type="Pfam" id="PF21993">
    <property type="entry name" value="TetR_C_13_2"/>
    <property type="match status" value="1"/>
</dbReference>
<gene>
    <name evidence="6" type="ORF">JCM16418_1681</name>
</gene>
<keyword evidence="3" id="KW-0804">Transcription</keyword>
<dbReference type="PROSITE" id="PS50977">
    <property type="entry name" value="HTH_TETR_2"/>
    <property type="match status" value="1"/>
</dbReference>
<dbReference type="InterPro" id="IPR001647">
    <property type="entry name" value="HTH_TetR"/>
</dbReference>
<dbReference type="InterPro" id="IPR009057">
    <property type="entry name" value="Homeodomain-like_sf"/>
</dbReference>
<evidence type="ECO:0000256" key="3">
    <source>
        <dbReference type="ARBA" id="ARBA00023163"/>
    </source>
</evidence>
<dbReference type="AlphaFoldDB" id="W7YJ83"/>
<evidence type="ECO:0000256" key="4">
    <source>
        <dbReference type="PROSITE-ProRule" id="PRU00335"/>
    </source>
</evidence>
<feature type="DNA-binding region" description="H-T-H motif" evidence="4">
    <location>
        <begin position="28"/>
        <end position="47"/>
    </location>
</feature>
<feature type="domain" description="HTH tetR-type" evidence="5">
    <location>
        <begin position="5"/>
        <end position="65"/>
    </location>
</feature>
<proteinExistence type="predicted"/>
<dbReference type="Pfam" id="PF00440">
    <property type="entry name" value="TetR_N"/>
    <property type="match status" value="1"/>
</dbReference>
<dbReference type="RefSeq" id="WP_036647318.1">
    <property type="nucleotide sequence ID" value="NZ_BAVZ01000004.1"/>
</dbReference>
<evidence type="ECO:0000256" key="1">
    <source>
        <dbReference type="ARBA" id="ARBA00023015"/>
    </source>
</evidence>
<dbReference type="EMBL" id="BAVZ01000004">
    <property type="protein sequence ID" value="GAF07653.1"/>
    <property type="molecule type" value="Genomic_DNA"/>
</dbReference>
<dbReference type="Gene3D" id="1.10.357.10">
    <property type="entry name" value="Tetracycline Repressor, domain 2"/>
    <property type="match status" value="1"/>
</dbReference>
<dbReference type="STRING" id="1236976.JCM16418_1681"/>
<evidence type="ECO:0000313" key="6">
    <source>
        <dbReference type="EMBL" id="GAF07653.1"/>
    </source>
</evidence>
<dbReference type="InterPro" id="IPR054156">
    <property type="entry name" value="YxaF_TetR_C"/>
</dbReference>
<comment type="caution">
    <text evidence="6">The sequence shown here is derived from an EMBL/GenBank/DDBJ whole genome shotgun (WGS) entry which is preliminary data.</text>
</comment>